<reference evidence="1" key="1">
    <citation type="submission" date="2024-12" db="EMBL/GenBank/DDBJ databases">
        <authorList>
            <person name="Wu N."/>
        </authorList>
    </citation>
    <scope>NUCLEOTIDE SEQUENCE</scope>
    <source>
        <strain evidence="1">P15</strain>
    </source>
</reference>
<dbReference type="Proteomes" id="UP001631969">
    <property type="component" value="Unassembled WGS sequence"/>
</dbReference>
<name>A0ACC7P357_9BACL</name>
<dbReference type="EMBL" id="JBJURJ010000014">
    <property type="protein sequence ID" value="MFM9330746.1"/>
    <property type="molecule type" value="Genomic_DNA"/>
</dbReference>
<gene>
    <name evidence="1" type="ORF">ACI1P1_20855</name>
</gene>
<accession>A0ACC7P357</accession>
<sequence length="232" mass="26188">MKQLILKDFAIQRRSAYMFFAMGLLFFFYMTAMDQHNMISVMMPVFVIVYSFINRSMHEDEKNHATRLLICLPVPRATLVKAKYASVVLLALGSTAVLSLIGIVGGALSFETHEDRVVNLLIAAVVTCCYSLLVSILIPMVYKMGVAKAQVYNRFFFMGLILLGGSSGAILSAVRSRFDFSAGPPAWLQRIWDALEKISPYVWIIGLFCLAVLMFLVSLRLSIRYFEKREDL</sequence>
<comment type="caution">
    <text evidence="1">The sequence shown here is derived from an EMBL/GenBank/DDBJ whole genome shotgun (WGS) entry which is preliminary data.</text>
</comment>
<protein>
    <submittedName>
        <fullName evidence="1">ABC-2 transporter permease</fullName>
    </submittedName>
</protein>
<evidence type="ECO:0000313" key="1">
    <source>
        <dbReference type="EMBL" id="MFM9330746.1"/>
    </source>
</evidence>
<organism evidence="1 2">
    <name type="scientific">Paenibacillus mesotrionivorans</name>
    <dbReference type="NCBI Taxonomy" id="3160968"/>
    <lineage>
        <taxon>Bacteria</taxon>
        <taxon>Bacillati</taxon>
        <taxon>Bacillota</taxon>
        <taxon>Bacilli</taxon>
        <taxon>Bacillales</taxon>
        <taxon>Paenibacillaceae</taxon>
        <taxon>Paenibacillus</taxon>
    </lineage>
</organism>
<keyword evidence="2" id="KW-1185">Reference proteome</keyword>
<proteinExistence type="predicted"/>
<evidence type="ECO:0000313" key="2">
    <source>
        <dbReference type="Proteomes" id="UP001631969"/>
    </source>
</evidence>